<dbReference type="Gene3D" id="2.130.10.10">
    <property type="entry name" value="YVTN repeat-like/Quinoprotein amine dehydrogenase"/>
    <property type="match status" value="2"/>
</dbReference>
<evidence type="ECO:0000256" key="1">
    <source>
        <dbReference type="PROSITE-ProRule" id="PRU00221"/>
    </source>
</evidence>
<dbReference type="AlphaFoldDB" id="D1CEV9"/>
<organism evidence="4 5">
    <name type="scientific">Thermobaculum terrenum (strain ATCC BAA-798 / CCMEE 7001 / YNP1)</name>
    <dbReference type="NCBI Taxonomy" id="525904"/>
    <lineage>
        <taxon>Bacteria</taxon>
        <taxon>Bacillati</taxon>
        <taxon>Chloroflexota</taxon>
        <taxon>Chloroflexia</taxon>
        <taxon>Candidatus Thermobaculales</taxon>
        <taxon>Candidatus Thermobaculaceae</taxon>
        <taxon>Thermobaculum</taxon>
    </lineage>
</organism>
<dbReference type="SMART" id="SM00320">
    <property type="entry name" value="WD40"/>
    <property type="match status" value="8"/>
</dbReference>
<reference evidence="5" key="1">
    <citation type="journal article" date="2010" name="Stand. Genomic Sci.">
        <title>Complete genome sequence of 'Thermobaculum terrenum' type strain (YNP1).</title>
        <authorList>
            <person name="Kiss H."/>
            <person name="Cleland D."/>
            <person name="Lapidus A."/>
            <person name="Lucas S."/>
            <person name="Glavina Del Rio T."/>
            <person name="Nolan M."/>
            <person name="Tice H."/>
            <person name="Han C."/>
            <person name="Goodwin L."/>
            <person name="Pitluck S."/>
            <person name="Liolios K."/>
            <person name="Ivanova N."/>
            <person name="Mavromatis K."/>
            <person name="Ovchinnikova G."/>
            <person name="Pati A."/>
            <person name="Chen A."/>
            <person name="Palaniappan K."/>
            <person name="Land M."/>
            <person name="Hauser L."/>
            <person name="Chang Y."/>
            <person name="Jeffries C."/>
            <person name="Lu M."/>
            <person name="Brettin T."/>
            <person name="Detter J."/>
            <person name="Goker M."/>
            <person name="Tindall B."/>
            <person name="Beck B."/>
            <person name="McDermott T."/>
            <person name="Woyke T."/>
            <person name="Bristow J."/>
            <person name="Eisen J."/>
            <person name="Markowitz V."/>
            <person name="Hugenholtz P."/>
            <person name="Kyrpides N."/>
            <person name="Klenk H."/>
            <person name="Cheng J."/>
        </authorList>
    </citation>
    <scope>NUCLEOTIDE SEQUENCE [LARGE SCALE GENOMIC DNA]</scope>
    <source>
        <strain evidence="5">ATCC BAA-798 / YNP1</strain>
    </source>
</reference>
<gene>
    <name evidence="4" type="ordered locus">Tter_0547</name>
</gene>
<feature type="compositionally biased region" description="Polar residues" evidence="2">
    <location>
        <begin position="55"/>
        <end position="67"/>
    </location>
</feature>
<keyword evidence="5" id="KW-1185">Reference proteome</keyword>
<feature type="compositionally biased region" description="Low complexity" evidence="2">
    <location>
        <begin position="74"/>
        <end position="85"/>
    </location>
</feature>
<evidence type="ECO:0000256" key="2">
    <source>
        <dbReference type="SAM" id="MobiDB-lite"/>
    </source>
</evidence>
<proteinExistence type="predicted"/>
<evidence type="ECO:0000313" key="4">
    <source>
        <dbReference type="EMBL" id="ACZ41465.1"/>
    </source>
</evidence>
<protein>
    <submittedName>
        <fullName evidence="4">WD-40 repeat protein</fullName>
    </submittedName>
</protein>
<feature type="repeat" description="WD" evidence="1">
    <location>
        <begin position="157"/>
        <end position="189"/>
    </location>
</feature>
<accession>D1CEV9</accession>
<dbReference type="PANTHER" id="PTHR19879">
    <property type="entry name" value="TRANSCRIPTION INITIATION FACTOR TFIID"/>
    <property type="match status" value="1"/>
</dbReference>
<dbReference type="InterPro" id="IPR024977">
    <property type="entry name" value="Apc4-like_WD40_dom"/>
</dbReference>
<feature type="domain" description="Anaphase-promoting complex subunit 4-like WD40" evidence="3">
    <location>
        <begin position="392"/>
        <end position="448"/>
    </location>
</feature>
<dbReference type="SUPFAM" id="SSF82171">
    <property type="entry name" value="DPP6 N-terminal domain-like"/>
    <property type="match status" value="1"/>
</dbReference>
<evidence type="ECO:0000313" key="5">
    <source>
        <dbReference type="Proteomes" id="UP000000323"/>
    </source>
</evidence>
<dbReference type="OrthoDB" id="511103at2"/>
<feature type="region of interest" description="Disordered" evidence="2">
    <location>
        <begin position="50"/>
        <end position="91"/>
    </location>
</feature>
<name>D1CEV9_THET1</name>
<dbReference type="Pfam" id="PF00400">
    <property type="entry name" value="WD40"/>
    <property type="match status" value="4"/>
</dbReference>
<dbReference type="PROSITE" id="PS50294">
    <property type="entry name" value="WD_REPEATS_REGION"/>
    <property type="match status" value="1"/>
</dbReference>
<dbReference type="KEGG" id="ttr:Tter_0547"/>
<dbReference type="STRING" id="525904.Tter_0547"/>
<sequence length="477" mass="50674">MYWESAHSKQQLGRGNNAVAKFALLGSLLLVGLLLSACVFGRAPNGSGDVIGNKSVRSSGTAGSPTPSARAIGQPPLTTNTPTQQVSPYAAPTSMTTEAILRKRPIVLVGHNGPVTVLAWSPDAKILASSSGVVTRNETFDPTVRLWSAKGKLLTTLRGHTAPVTSLEWSPDGQLLASGSRDGTVRLWDAHGKQIKSLRLDEEQVYSLAWSPDGQILAVGSIQQEQAGSTGLIQFKGVVRLFGVDGRLLKMLITDGGGGKWLHVEWSSDGSTLAAGAWGFRLWQRDGKLVGTIGRLGAPATVMIWSPDGSMLATGNEDGLVSLYDHRGRVAAQLPGNGPIVSLAFSPDGGKLALMSGNYVRMFDLRDPHAEPRTLYRYLGPLAEWSASNIVWSPDGVWLAGRTPDSVLRVWRANGRRVVTLPGCNNEASVLAWSPDGKVIAAGGSHGDTICLWIWPTMSIAGPLWASGSQNQMGGHR</sequence>
<dbReference type="InterPro" id="IPR001680">
    <property type="entry name" value="WD40_rpt"/>
</dbReference>
<dbReference type="EMBL" id="CP001825">
    <property type="protein sequence ID" value="ACZ41465.1"/>
    <property type="molecule type" value="Genomic_DNA"/>
</dbReference>
<evidence type="ECO:0000259" key="3">
    <source>
        <dbReference type="Pfam" id="PF12894"/>
    </source>
</evidence>
<dbReference type="HOGENOM" id="CLU_572280_0_0_0"/>
<keyword evidence="1" id="KW-0853">WD repeat</keyword>
<dbReference type="Pfam" id="PF12894">
    <property type="entry name" value="ANAPC4_WD40"/>
    <property type="match status" value="1"/>
</dbReference>
<dbReference type="PANTHER" id="PTHR19879:SF9">
    <property type="entry name" value="TRANSCRIPTION INITIATION FACTOR TFIID SUBUNIT 5"/>
    <property type="match status" value="1"/>
</dbReference>
<dbReference type="PROSITE" id="PS50082">
    <property type="entry name" value="WD_REPEATS_2"/>
    <property type="match status" value="1"/>
</dbReference>
<dbReference type="CDD" id="cd00200">
    <property type="entry name" value="WD40"/>
    <property type="match status" value="1"/>
</dbReference>
<dbReference type="eggNOG" id="COG2319">
    <property type="taxonomic scope" value="Bacteria"/>
</dbReference>
<dbReference type="Proteomes" id="UP000000323">
    <property type="component" value="Chromosome 1"/>
</dbReference>
<dbReference type="InterPro" id="IPR015943">
    <property type="entry name" value="WD40/YVTN_repeat-like_dom_sf"/>
</dbReference>